<keyword evidence="2" id="KW-1185">Reference proteome</keyword>
<name>A0A1H7AG05_9BACT</name>
<sequence length="244" mass="28904">MRFFTPCIFFILSVMGDCVAQLSDAKAITSENVPSYPLSLYKAATVDAQNLYNGRLYYIYDSQEEEFQFFDSRKLVKGTVYYDGQRYEDIPMMYDIVRDELIITHANGYENILLQSPKVKYFSVHDHNFKRFESGQGINADMKTGFYDQVYMGKTKILVRRTKQRQEKIVEKKVIALFPDKNFFYVFKDGKYHSVHSKKSLFALFPEQKRELRKELREQKNKFRKNREKAIVAMVARYDELTKP</sequence>
<accession>A0A1H7AG05</accession>
<protein>
    <submittedName>
        <fullName evidence="1">Uncharacterized protein</fullName>
    </submittedName>
</protein>
<dbReference type="RefSeq" id="WP_229209806.1">
    <property type="nucleotide sequence ID" value="NZ_FNXY01000010.1"/>
</dbReference>
<reference evidence="1 2" key="1">
    <citation type="submission" date="2016-10" db="EMBL/GenBank/DDBJ databases">
        <authorList>
            <person name="de Groot N.N."/>
        </authorList>
    </citation>
    <scope>NUCLEOTIDE SEQUENCE [LARGE SCALE GENOMIC DNA]</scope>
    <source>
        <strain evidence="1 2">DSM 19938</strain>
    </source>
</reference>
<dbReference type="AlphaFoldDB" id="A0A1H7AG05"/>
<dbReference type="STRING" id="408657.SAMN04487995_5654"/>
<dbReference type="Proteomes" id="UP000199532">
    <property type="component" value="Unassembled WGS sequence"/>
</dbReference>
<dbReference type="EMBL" id="FNXY01000010">
    <property type="protein sequence ID" value="SEJ63876.1"/>
    <property type="molecule type" value="Genomic_DNA"/>
</dbReference>
<organism evidence="1 2">
    <name type="scientific">Dyadobacter koreensis</name>
    <dbReference type="NCBI Taxonomy" id="408657"/>
    <lineage>
        <taxon>Bacteria</taxon>
        <taxon>Pseudomonadati</taxon>
        <taxon>Bacteroidota</taxon>
        <taxon>Cytophagia</taxon>
        <taxon>Cytophagales</taxon>
        <taxon>Spirosomataceae</taxon>
        <taxon>Dyadobacter</taxon>
    </lineage>
</organism>
<evidence type="ECO:0000313" key="1">
    <source>
        <dbReference type="EMBL" id="SEJ63876.1"/>
    </source>
</evidence>
<proteinExistence type="predicted"/>
<evidence type="ECO:0000313" key="2">
    <source>
        <dbReference type="Proteomes" id="UP000199532"/>
    </source>
</evidence>
<gene>
    <name evidence="1" type="ORF">SAMN04487995_5654</name>
</gene>